<sequence>MIPKLDAGLTRGREVTASDAQRFSSLLEYLGYGDDTVGWWVTVPCYDAIPYAPRTLTGEYSCFHLNKSAQVSVCARQLVNEWVE</sequence>
<evidence type="ECO:0000313" key="3">
    <source>
        <dbReference type="WBParaSite" id="HPLM_0000210301-mRNA-1"/>
    </source>
</evidence>
<accession>A0A0N4VXT3</accession>
<gene>
    <name evidence="1" type="ORF">HPLM_LOCUS2103</name>
</gene>
<dbReference type="Proteomes" id="UP000268014">
    <property type="component" value="Unassembled WGS sequence"/>
</dbReference>
<name>A0A0N4VXT3_HAEPC</name>
<reference evidence="1 2" key="2">
    <citation type="submission" date="2018-11" db="EMBL/GenBank/DDBJ databases">
        <authorList>
            <consortium name="Pathogen Informatics"/>
        </authorList>
    </citation>
    <scope>NUCLEOTIDE SEQUENCE [LARGE SCALE GENOMIC DNA]</scope>
    <source>
        <strain evidence="1 2">MHpl1</strain>
    </source>
</reference>
<proteinExistence type="predicted"/>
<evidence type="ECO:0000313" key="2">
    <source>
        <dbReference type="Proteomes" id="UP000268014"/>
    </source>
</evidence>
<organism evidence="3">
    <name type="scientific">Haemonchus placei</name>
    <name type="common">Barber's pole worm</name>
    <dbReference type="NCBI Taxonomy" id="6290"/>
    <lineage>
        <taxon>Eukaryota</taxon>
        <taxon>Metazoa</taxon>
        <taxon>Ecdysozoa</taxon>
        <taxon>Nematoda</taxon>
        <taxon>Chromadorea</taxon>
        <taxon>Rhabditida</taxon>
        <taxon>Rhabditina</taxon>
        <taxon>Rhabditomorpha</taxon>
        <taxon>Strongyloidea</taxon>
        <taxon>Trichostrongylidae</taxon>
        <taxon>Haemonchus</taxon>
    </lineage>
</organism>
<dbReference type="WBParaSite" id="HPLM_0000210301-mRNA-1">
    <property type="protein sequence ID" value="HPLM_0000210301-mRNA-1"/>
    <property type="gene ID" value="HPLM_0000210301"/>
</dbReference>
<dbReference type="AlphaFoldDB" id="A0A0N4VXT3"/>
<keyword evidence="2" id="KW-1185">Reference proteome</keyword>
<protein>
    <submittedName>
        <fullName evidence="3">Carn_acyltransf domain-containing protein</fullName>
    </submittedName>
</protein>
<evidence type="ECO:0000313" key="1">
    <source>
        <dbReference type="EMBL" id="VDO13001.1"/>
    </source>
</evidence>
<reference evidence="3" key="1">
    <citation type="submission" date="2017-02" db="UniProtKB">
        <authorList>
            <consortium name="WormBaseParasite"/>
        </authorList>
    </citation>
    <scope>IDENTIFICATION</scope>
</reference>
<dbReference type="EMBL" id="UZAF01003731">
    <property type="protein sequence ID" value="VDO13001.1"/>
    <property type="molecule type" value="Genomic_DNA"/>
</dbReference>